<dbReference type="InterPro" id="IPR039856">
    <property type="entry name" value="EMC2-like"/>
</dbReference>
<dbReference type="KEGG" id="pic:PICST_32224"/>
<dbReference type="PANTHER" id="PTHR12760">
    <property type="entry name" value="TETRATRICOPEPTIDE REPEAT PROTEIN"/>
    <property type="match status" value="1"/>
</dbReference>
<dbReference type="OMA" id="LMEMLFY"/>
<dbReference type="GeneID" id="4839322"/>
<dbReference type="PROSITE" id="PS50005">
    <property type="entry name" value="TPR"/>
    <property type="match status" value="1"/>
</dbReference>
<accession>A3LVS1</accession>
<dbReference type="HOGENOM" id="CLU_065213_0_0_1"/>
<evidence type="ECO:0000256" key="1">
    <source>
        <dbReference type="ARBA" id="ARBA00022737"/>
    </source>
</evidence>
<evidence type="ECO:0000256" key="3">
    <source>
        <dbReference type="PROSITE-ProRule" id="PRU00339"/>
    </source>
</evidence>
<dbReference type="STRING" id="322104.A3LVS1"/>
<keyword evidence="7" id="KW-1185">Reference proteome</keyword>
<evidence type="ECO:0000256" key="4">
    <source>
        <dbReference type="RuleBase" id="RU367091"/>
    </source>
</evidence>
<evidence type="ECO:0000313" key="7">
    <source>
        <dbReference type="Proteomes" id="UP000002258"/>
    </source>
</evidence>
<dbReference type="InterPro" id="IPR019734">
    <property type="entry name" value="TPR_rpt"/>
</dbReference>
<gene>
    <name evidence="6" type="ORF">PICST_32224</name>
</gene>
<comment type="subcellular location">
    <subcellularLocation>
        <location evidence="4">Endoplasmic reticulum membrane</location>
        <topology evidence="4">Peripheral membrane protein</topology>
        <orientation evidence="4">Cytoplasmic side</orientation>
    </subcellularLocation>
</comment>
<name>A3LVS1_PICST</name>
<dbReference type="eggNOG" id="KOG3060">
    <property type="taxonomic scope" value="Eukaryota"/>
</dbReference>
<sequence length="303" mass="35038">MSDVLLAKNRLLVISSSGAFANFNPLQLQGVYDELDTFLTGHGDSLDSIELFTLYELQFYLSVMTNHDIKAKSILDRLLDQFGSNKKSQRIKLLQSIYLEAVGEKAAATKLLEQNMDETLLSRRLVTFTRNNENEADNEEYISTLNFYLNLSPSDLVAWAELAHEYTRSGHYDKAVFCYKEILLQEPHAYPIFYQVGLNYYYQFLQEERNLKTDKKDKIVEMTQLLSYSRDNFLRSIEICDVYSLSWVGLYALTGLKFNDKLAKVKEVSGYLAKNDKLRELSEKKIKQLLPEQDLAEVLLQLK</sequence>
<dbReference type="InterPro" id="IPR055217">
    <property type="entry name" value="TPR_EMC2"/>
</dbReference>
<keyword evidence="1" id="KW-0677">Repeat</keyword>
<organism evidence="6 7">
    <name type="scientific">Scheffersomyces stipitis (strain ATCC 58785 / CBS 6054 / NBRC 10063 / NRRL Y-11545)</name>
    <name type="common">Yeast</name>
    <name type="synonym">Pichia stipitis</name>
    <dbReference type="NCBI Taxonomy" id="322104"/>
    <lineage>
        <taxon>Eukaryota</taxon>
        <taxon>Fungi</taxon>
        <taxon>Dikarya</taxon>
        <taxon>Ascomycota</taxon>
        <taxon>Saccharomycotina</taxon>
        <taxon>Pichiomycetes</taxon>
        <taxon>Debaryomycetaceae</taxon>
        <taxon>Scheffersomyces</taxon>
    </lineage>
</organism>
<dbReference type="Gene3D" id="1.25.40.10">
    <property type="entry name" value="Tetratricopeptide repeat domain"/>
    <property type="match status" value="1"/>
</dbReference>
<dbReference type="RefSeq" id="XP_001384858.2">
    <property type="nucleotide sequence ID" value="XM_001384821.1"/>
</dbReference>
<comment type="function">
    <text evidence="4">Part of the endoplasmic reticulum membrane protein complex (EMC) that enables the energy-independent insertion into endoplasmic reticulum membranes of newly synthesized membrane proteins.</text>
</comment>
<dbReference type="InterPro" id="IPR011990">
    <property type="entry name" value="TPR-like_helical_dom_sf"/>
</dbReference>
<keyword evidence="4" id="KW-0256">Endoplasmic reticulum</keyword>
<dbReference type="EMBL" id="CP000499">
    <property type="protein sequence ID" value="ABN66829.2"/>
    <property type="molecule type" value="Genomic_DNA"/>
</dbReference>
<evidence type="ECO:0000256" key="2">
    <source>
        <dbReference type="ARBA" id="ARBA00022803"/>
    </source>
</evidence>
<dbReference type="GO" id="GO:0072546">
    <property type="term" value="C:EMC complex"/>
    <property type="evidence" value="ECO:0007669"/>
    <property type="project" value="UniProtKB-UniRule"/>
</dbReference>
<protein>
    <recommendedName>
        <fullName evidence="4">ER membrane protein complex subunit 2</fullName>
    </recommendedName>
</protein>
<dbReference type="AlphaFoldDB" id="A3LVS1"/>
<feature type="repeat" description="TPR" evidence="3">
    <location>
        <begin position="156"/>
        <end position="189"/>
    </location>
</feature>
<feature type="domain" description="EMC2 TPR-like" evidence="5">
    <location>
        <begin position="94"/>
        <end position="192"/>
    </location>
</feature>
<evidence type="ECO:0000313" key="6">
    <source>
        <dbReference type="EMBL" id="ABN66829.2"/>
    </source>
</evidence>
<reference evidence="6 7" key="1">
    <citation type="journal article" date="2007" name="Nat. Biotechnol.">
        <title>Genome sequence of the lignocellulose-bioconverting and xylose-fermenting yeast Pichia stipitis.</title>
        <authorList>
            <person name="Jeffries T.W."/>
            <person name="Grigoriev I.V."/>
            <person name="Grimwood J."/>
            <person name="Laplaza J.M."/>
            <person name="Aerts A."/>
            <person name="Salamov A."/>
            <person name="Schmutz J."/>
            <person name="Lindquist E."/>
            <person name="Dehal P."/>
            <person name="Shapiro H."/>
            <person name="Jin Y.S."/>
            <person name="Passoth V."/>
            <person name="Richardson P.M."/>
        </authorList>
    </citation>
    <scope>NUCLEOTIDE SEQUENCE [LARGE SCALE GENOMIC DNA]</scope>
    <source>
        <strain evidence="7">ATCC 58785 / CBS 6054 / NBRC 10063 / NRRL Y-11545</strain>
    </source>
</reference>
<dbReference type="Pfam" id="PF22890">
    <property type="entry name" value="TPR_EMC2"/>
    <property type="match status" value="1"/>
</dbReference>
<dbReference type="InParanoid" id="A3LVS1"/>
<comment type="subunit">
    <text evidence="4">Component of the ER membrane protein complex (EMC).</text>
</comment>
<dbReference type="Proteomes" id="UP000002258">
    <property type="component" value="Chromosome 5"/>
</dbReference>
<dbReference type="SUPFAM" id="SSF48452">
    <property type="entry name" value="TPR-like"/>
    <property type="match status" value="1"/>
</dbReference>
<comment type="similarity">
    <text evidence="4">Belongs to the EMC2 family.</text>
</comment>
<proteinExistence type="inferred from homology"/>
<keyword evidence="2 3" id="KW-0802">TPR repeat</keyword>
<dbReference type="FunCoup" id="A3LVS1">
    <property type="interactions" value="184"/>
</dbReference>
<evidence type="ECO:0000259" key="5">
    <source>
        <dbReference type="Pfam" id="PF22890"/>
    </source>
</evidence>
<dbReference type="OrthoDB" id="124397at2759"/>
<keyword evidence="4" id="KW-0472">Membrane</keyword>